<organism evidence="2 3">
    <name type="scientific">Anas platyrhynchos</name>
    <name type="common">Mallard</name>
    <name type="synonym">Anas boschas</name>
    <dbReference type="NCBI Taxonomy" id="8839"/>
    <lineage>
        <taxon>Eukaryota</taxon>
        <taxon>Metazoa</taxon>
        <taxon>Chordata</taxon>
        <taxon>Craniata</taxon>
        <taxon>Vertebrata</taxon>
        <taxon>Euteleostomi</taxon>
        <taxon>Archelosauria</taxon>
        <taxon>Archosauria</taxon>
        <taxon>Dinosauria</taxon>
        <taxon>Saurischia</taxon>
        <taxon>Theropoda</taxon>
        <taxon>Coelurosauria</taxon>
        <taxon>Aves</taxon>
        <taxon>Neognathae</taxon>
        <taxon>Galloanserae</taxon>
        <taxon>Anseriformes</taxon>
        <taxon>Anatidae</taxon>
        <taxon>Anatinae</taxon>
        <taxon>Anas</taxon>
    </lineage>
</organism>
<gene>
    <name evidence="2" type="ORF">Anapl_00077</name>
</gene>
<evidence type="ECO:0008006" key="4">
    <source>
        <dbReference type="Google" id="ProtNLM"/>
    </source>
</evidence>
<dbReference type="AlphaFoldDB" id="R0K2J3"/>
<sequence length="141" mass="15719">MLLLLAAPAPILRLAHAVPAVFSYPQGVAEQQKGSCELAGGVPVALTGVPFTHNLFLQNFFTSNPFCKVFWYAFYMPVSSIAPSHSSYTSPLRQFSVKLSEAYKAGAWFLVSRVHKRKFSQAWQLLTPRFALQITGRYFTS</sequence>
<dbReference type="Proteomes" id="UP000296049">
    <property type="component" value="Unassembled WGS sequence"/>
</dbReference>
<feature type="chain" id="PRO_5004343033" description="Secreted protein" evidence="1">
    <location>
        <begin position="18"/>
        <end position="141"/>
    </location>
</feature>
<keyword evidence="3" id="KW-1185">Reference proteome</keyword>
<accession>R0K2J3</accession>
<protein>
    <recommendedName>
        <fullName evidence="4">Secreted protein</fullName>
    </recommendedName>
</protein>
<evidence type="ECO:0000256" key="1">
    <source>
        <dbReference type="SAM" id="SignalP"/>
    </source>
</evidence>
<reference evidence="3" key="1">
    <citation type="journal article" date="2013" name="Nat. Genet.">
        <title>The duck genome and transcriptome provide insight into an avian influenza virus reservoir species.</title>
        <authorList>
            <person name="Huang Y."/>
            <person name="Li Y."/>
            <person name="Burt D.W."/>
            <person name="Chen H."/>
            <person name="Zhang Y."/>
            <person name="Qian W."/>
            <person name="Kim H."/>
            <person name="Gan S."/>
            <person name="Zhao Y."/>
            <person name="Li J."/>
            <person name="Yi K."/>
            <person name="Feng H."/>
            <person name="Zhu P."/>
            <person name="Li B."/>
            <person name="Liu Q."/>
            <person name="Fairley S."/>
            <person name="Magor K.E."/>
            <person name="Du Z."/>
            <person name="Hu X."/>
            <person name="Goodman L."/>
            <person name="Tafer H."/>
            <person name="Vignal A."/>
            <person name="Lee T."/>
            <person name="Kim K.W."/>
            <person name="Sheng Z."/>
            <person name="An Y."/>
            <person name="Searle S."/>
            <person name="Herrero J."/>
            <person name="Groenen M.A."/>
            <person name="Crooijmans R.P."/>
            <person name="Faraut T."/>
            <person name="Cai Q."/>
            <person name="Webster R.G."/>
            <person name="Aldridge J.R."/>
            <person name="Warren W.C."/>
            <person name="Bartschat S."/>
            <person name="Kehr S."/>
            <person name="Marz M."/>
            <person name="Stadler P.F."/>
            <person name="Smith J."/>
            <person name="Kraus R.H."/>
            <person name="Zhao Y."/>
            <person name="Ren L."/>
            <person name="Fei J."/>
            <person name="Morisson M."/>
            <person name="Kaiser P."/>
            <person name="Griffin D.K."/>
            <person name="Rao M."/>
            <person name="Pitel F."/>
            <person name="Wang J."/>
            <person name="Li N."/>
        </authorList>
    </citation>
    <scope>NUCLEOTIDE SEQUENCE [LARGE SCALE GENOMIC DNA]</scope>
</reference>
<name>R0K2J3_ANAPL</name>
<proteinExistence type="predicted"/>
<evidence type="ECO:0000313" key="2">
    <source>
        <dbReference type="EMBL" id="EOB03822.1"/>
    </source>
</evidence>
<dbReference type="EMBL" id="KB742833">
    <property type="protein sequence ID" value="EOB03822.1"/>
    <property type="molecule type" value="Genomic_DNA"/>
</dbReference>
<keyword evidence="1" id="KW-0732">Signal</keyword>
<evidence type="ECO:0000313" key="3">
    <source>
        <dbReference type="Proteomes" id="UP000296049"/>
    </source>
</evidence>
<feature type="signal peptide" evidence="1">
    <location>
        <begin position="1"/>
        <end position="17"/>
    </location>
</feature>